<evidence type="ECO:0000313" key="1">
    <source>
        <dbReference type="Ensembl" id="ENSLBEP00000007727.1"/>
    </source>
</evidence>
<evidence type="ECO:0008006" key="3">
    <source>
        <dbReference type="Google" id="ProtNLM"/>
    </source>
</evidence>
<proteinExistence type="predicted"/>
<dbReference type="InParanoid" id="A0A3Q3ENS4"/>
<dbReference type="STRING" id="56723.ENSLBEP00000007727"/>
<organism evidence="1 2">
    <name type="scientific">Labrus bergylta</name>
    <name type="common">ballan wrasse</name>
    <dbReference type="NCBI Taxonomy" id="56723"/>
    <lineage>
        <taxon>Eukaryota</taxon>
        <taxon>Metazoa</taxon>
        <taxon>Chordata</taxon>
        <taxon>Craniata</taxon>
        <taxon>Vertebrata</taxon>
        <taxon>Euteleostomi</taxon>
        <taxon>Actinopterygii</taxon>
        <taxon>Neopterygii</taxon>
        <taxon>Teleostei</taxon>
        <taxon>Neoteleostei</taxon>
        <taxon>Acanthomorphata</taxon>
        <taxon>Eupercaria</taxon>
        <taxon>Labriformes</taxon>
        <taxon>Labridae</taxon>
        <taxon>Labrus</taxon>
    </lineage>
</organism>
<keyword evidence="2" id="KW-1185">Reference proteome</keyword>
<accession>A0A3Q3ENS4</accession>
<dbReference type="AlphaFoldDB" id="A0A3Q3ENS4"/>
<protein>
    <recommendedName>
        <fullName evidence="3">Muscle-specific beta 1 integrin binding protein 2</fullName>
    </recommendedName>
</protein>
<reference evidence="1" key="1">
    <citation type="submission" date="2025-08" db="UniProtKB">
        <authorList>
            <consortium name="Ensembl"/>
        </authorList>
    </citation>
    <scope>IDENTIFICATION</scope>
</reference>
<dbReference type="Proteomes" id="UP000261660">
    <property type="component" value="Unplaced"/>
</dbReference>
<dbReference type="Ensembl" id="ENSLBET00000008119.1">
    <property type="protein sequence ID" value="ENSLBEP00000007727.1"/>
    <property type="gene ID" value="ENSLBEG00000005963.1"/>
</dbReference>
<dbReference type="GeneTree" id="ENSGT00940000178651"/>
<name>A0A3Q3ENS4_9LABR</name>
<reference evidence="1" key="2">
    <citation type="submission" date="2025-09" db="UniProtKB">
        <authorList>
            <consortium name="Ensembl"/>
        </authorList>
    </citation>
    <scope>IDENTIFICATION</scope>
</reference>
<sequence>QTLGTLRLGRCLVKPHGRISRGKDRSCSTRDRQEEQSSGDIYATYAWLENPVKFEKSHGVHNALDTEIIPKSDNKEAETHILIVDGFMLYTYKPLINVLNQPLSFILLTSHHNKRINLN</sequence>
<evidence type="ECO:0000313" key="2">
    <source>
        <dbReference type="Proteomes" id="UP000261660"/>
    </source>
</evidence>